<dbReference type="RefSeq" id="WP_310839441.1">
    <property type="nucleotide sequence ID" value="NZ_JAVLSJ010000001.1"/>
</dbReference>
<dbReference type="Pfam" id="PF04883">
    <property type="entry name" value="HK97-gp10_like"/>
    <property type="match status" value="1"/>
</dbReference>
<protein>
    <recommendedName>
        <fullName evidence="3">HK97 gp10 family phage protein</fullName>
    </recommendedName>
</protein>
<dbReference type="InterPro" id="IPR010064">
    <property type="entry name" value="HK97-gp10_tail"/>
</dbReference>
<gene>
    <name evidence="1" type="ORF">RI048_02215</name>
</gene>
<sequence length="160" mass="17618">MGVKVTGIGEVSDLIRQLETTTRRRAVKKLHEKGVEMRDLARKMAPIDDGNLEKAIKVRPETLGDRARDEMGRFVRTEIEVYVDVDMPVPDRPGKVVGDYAFEIHEHLTPAGPMQLGPRSEEKNQNNGGVEVGGGFLDRAAAEIEKGLEAAFNEILSGPL</sequence>
<evidence type="ECO:0000313" key="2">
    <source>
        <dbReference type="Proteomes" id="UP001246576"/>
    </source>
</evidence>
<organism evidence="1 2">
    <name type="scientific">Herbaspirillum huttiense subsp. lycopersici</name>
    <dbReference type="NCBI Taxonomy" id="3074428"/>
    <lineage>
        <taxon>Bacteria</taxon>
        <taxon>Pseudomonadati</taxon>
        <taxon>Pseudomonadota</taxon>
        <taxon>Betaproteobacteria</taxon>
        <taxon>Burkholderiales</taxon>
        <taxon>Oxalobacteraceae</taxon>
        <taxon>Herbaspirillum</taxon>
    </lineage>
</organism>
<proteinExistence type="predicted"/>
<evidence type="ECO:0008006" key="3">
    <source>
        <dbReference type="Google" id="ProtNLM"/>
    </source>
</evidence>
<accession>A0ABU2EFV5</accession>
<name>A0ABU2EFV5_9BURK</name>
<reference evidence="1" key="1">
    <citation type="submission" date="2023-09" db="EMBL/GenBank/DDBJ databases">
        <title>Description of first Herbaspirillum huttiense subsp. nephrolepsisexaltata and Herbaspirillum huttiense subsp. lycopersicon.</title>
        <authorList>
            <person name="Poudel M."/>
            <person name="Sharma A."/>
            <person name="Goss E."/>
            <person name="Tapia J.H."/>
            <person name="Harmon C.M."/>
            <person name="Jones J.B."/>
        </authorList>
    </citation>
    <scope>NUCLEOTIDE SEQUENCE</scope>
    <source>
        <strain evidence="1">SE1</strain>
    </source>
</reference>
<dbReference type="Proteomes" id="UP001246576">
    <property type="component" value="Unassembled WGS sequence"/>
</dbReference>
<evidence type="ECO:0000313" key="1">
    <source>
        <dbReference type="EMBL" id="MDR9847019.1"/>
    </source>
</evidence>
<dbReference type="EMBL" id="JAVLSJ010000001">
    <property type="protein sequence ID" value="MDR9847019.1"/>
    <property type="molecule type" value="Genomic_DNA"/>
</dbReference>
<keyword evidence="2" id="KW-1185">Reference proteome</keyword>
<comment type="caution">
    <text evidence="1">The sequence shown here is derived from an EMBL/GenBank/DDBJ whole genome shotgun (WGS) entry which is preliminary data.</text>
</comment>